<name>A0AAV4DA10_9GAST</name>
<gene>
    <name evidence="2" type="ORF">PoB_006759200</name>
</gene>
<keyword evidence="3" id="KW-1185">Reference proteome</keyword>
<dbReference type="AlphaFoldDB" id="A0AAV4DA10"/>
<protein>
    <submittedName>
        <fullName evidence="2">Uncharacterized protein</fullName>
    </submittedName>
</protein>
<accession>A0AAV4DA10</accession>
<dbReference type="EMBL" id="BLXT01007665">
    <property type="protein sequence ID" value="GFO41087.1"/>
    <property type="molecule type" value="Genomic_DNA"/>
</dbReference>
<comment type="caution">
    <text evidence="2">The sequence shown here is derived from an EMBL/GenBank/DDBJ whole genome shotgun (WGS) entry which is preliminary data.</text>
</comment>
<evidence type="ECO:0000313" key="3">
    <source>
        <dbReference type="Proteomes" id="UP000735302"/>
    </source>
</evidence>
<dbReference type="Proteomes" id="UP000735302">
    <property type="component" value="Unassembled WGS sequence"/>
</dbReference>
<feature type="region of interest" description="Disordered" evidence="1">
    <location>
        <begin position="56"/>
        <end position="77"/>
    </location>
</feature>
<sequence>MSVYMRLCVYMWKVTVREGNRAGRSRGLKWEIILSLTLELCQFLVEFFRRVCTVQVSGGGGGGEREKGGGEEDGQEEVEVVMRVDEEKGVNGKNERDK</sequence>
<reference evidence="2 3" key="1">
    <citation type="journal article" date="2021" name="Elife">
        <title>Chloroplast acquisition without the gene transfer in kleptoplastic sea slugs, Plakobranchus ocellatus.</title>
        <authorList>
            <person name="Maeda T."/>
            <person name="Takahashi S."/>
            <person name="Yoshida T."/>
            <person name="Shimamura S."/>
            <person name="Takaki Y."/>
            <person name="Nagai Y."/>
            <person name="Toyoda A."/>
            <person name="Suzuki Y."/>
            <person name="Arimoto A."/>
            <person name="Ishii H."/>
            <person name="Satoh N."/>
            <person name="Nishiyama T."/>
            <person name="Hasebe M."/>
            <person name="Maruyama T."/>
            <person name="Minagawa J."/>
            <person name="Obokata J."/>
            <person name="Shigenobu S."/>
        </authorList>
    </citation>
    <scope>NUCLEOTIDE SEQUENCE [LARGE SCALE GENOMIC DNA]</scope>
</reference>
<evidence type="ECO:0000313" key="2">
    <source>
        <dbReference type="EMBL" id="GFO41087.1"/>
    </source>
</evidence>
<evidence type="ECO:0000256" key="1">
    <source>
        <dbReference type="SAM" id="MobiDB-lite"/>
    </source>
</evidence>
<proteinExistence type="predicted"/>
<organism evidence="2 3">
    <name type="scientific">Plakobranchus ocellatus</name>
    <dbReference type="NCBI Taxonomy" id="259542"/>
    <lineage>
        <taxon>Eukaryota</taxon>
        <taxon>Metazoa</taxon>
        <taxon>Spiralia</taxon>
        <taxon>Lophotrochozoa</taxon>
        <taxon>Mollusca</taxon>
        <taxon>Gastropoda</taxon>
        <taxon>Heterobranchia</taxon>
        <taxon>Euthyneura</taxon>
        <taxon>Panpulmonata</taxon>
        <taxon>Sacoglossa</taxon>
        <taxon>Placobranchoidea</taxon>
        <taxon>Plakobranchidae</taxon>
        <taxon>Plakobranchus</taxon>
    </lineage>
</organism>